<feature type="region of interest" description="Disordered" evidence="5">
    <location>
        <begin position="595"/>
        <end position="635"/>
    </location>
</feature>
<dbReference type="Pfam" id="PF17286">
    <property type="entry name" value="PRMT5_C"/>
    <property type="match status" value="1"/>
</dbReference>
<proteinExistence type="predicted"/>
<dbReference type="SUPFAM" id="SSF53335">
    <property type="entry name" value="S-adenosyl-L-methionine-dependent methyltransferases"/>
    <property type="match status" value="1"/>
</dbReference>
<evidence type="ECO:0000256" key="5">
    <source>
        <dbReference type="SAM" id="MobiDB-lite"/>
    </source>
</evidence>
<feature type="domain" description="PRMT5 TIM barrel" evidence="7">
    <location>
        <begin position="310"/>
        <end position="645"/>
    </location>
</feature>
<dbReference type="Gene3D" id="2.70.160.11">
    <property type="entry name" value="Hnrnp arginine n-methyltransferase1"/>
    <property type="match status" value="1"/>
</dbReference>
<evidence type="ECO:0000259" key="8">
    <source>
        <dbReference type="Pfam" id="PF17286"/>
    </source>
</evidence>
<dbReference type="InterPro" id="IPR029063">
    <property type="entry name" value="SAM-dependent_MTases_sf"/>
</dbReference>
<dbReference type="CDD" id="cd02440">
    <property type="entry name" value="AdoMet_MTases"/>
    <property type="match status" value="1"/>
</dbReference>
<evidence type="ECO:0008006" key="11">
    <source>
        <dbReference type="Google" id="ProtNLM"/>
    </source>
</evidence>
<keyword evidence="2 4" id="KW-0808">Transferase</keyword>
<feature type="domain" description="PRMT5 arginine-N-methyltransferase" evidence="6">
    <location>
        <begin position="653"/>
        <end position="830"/>
    </location>
</feature>
<evidence type="ECO:0000259" key="7">
    <source>
        <dbReference type="Pfam" id="PF17285"/>
    </source>
</evidence>
<dbReference type="GO" id="GO:0006355">
    <property type="term" value="P:regulation of DNA-templated transcription"/>
    <property type="evidence" value="ECO:0007669"/>
    <property type="project" value="TreeGrafter"/>
</dbReference>
<dbReference type="GO" id="GO:0016274">
    <property type="term" value="F:protein-arginine N-methyltransferase activity"/>
    <property type="evidence" value="ECO:0007669"/>
    <property type="project" value="InterPro"/>
</dbReference>
<evidence type="ECO:0000256" key="2">
    <source>
        <dbReference type="ARBA" id="ARBA00022679"/>
    </source>
</evidence>
<dbReference type="GO" id="GO:0032259">
    <property type="term" value="P:methylation"/>
    <property type="evidence" value="ECO:0007669"/>
    <property type="project" value="UniProtKB-KW"/>
</dbReference>
<evidence type="ECO:0000313" key="9">
    <source>
        <dbReference type="EMBL" id="RMZ69145.1"/>
    </source>
</evidence>
<dbReference type="InterPro" id="IPR035247">
    <property type="entry name" value="PRMT5_TIM"/>
</dbReference>
<evidence type="ECO:0000256" key="3">
    <source>
        <dbReference type="ARBA" id="ARBA00022691"/>
    </source>
</evidence>
<dbReference type="PANTHER" id="PTHR10738">
    <property type="entry name" value="PROTEIN ARGININE N-METHYLTRANSFERASE 5"/>
    <property type="match status" value="1"/>
</dbReference>
<dbReference type="AlphaFoldDB" id="A0A3M7M3N6"/>
<dbReference type="FunFam" id="2.70.160.11:FF:000018">
    <property type="entry name" value="Protein arginine N-methyltransferase"/>
    <property type="match status" value="1"/>
</dbReference>
<accession>A0A3M7M3N6</accession>
<evidence type="ECO:0000259" key="6">
    <source>
        <dbReference type="Pfam" id="PF05185"/>
    </source>
</evidence>
<dbReference type="GO" id="GO:0005634">
    <property type="term" value="C:nucleus"/>
    <property type="evidence" value="ECO:0007669"/>
    <property type="project" value="TreeGrafter"/>
</dbReference>
<keyword evidence="10" id="KW-1185">Reference proteome</keyword>
<dbReference type="Gene3D" id="3.20.20.150">
    <property type="entry name" value="Divalent-metal-dependent TIM barrel enzymes"/>
    <property type="match status" value="1"/>
</dbReference>
<name>A0A3M7M3N6_9PLEO</name>
<evidence type="ECO:0000313" key="10">
    <source>
        <dbReference type="Proteomes" id="UP000265663"/>
    </source>
</evidence>
<dbReference type="GO" id="GO:0005829">
    <property type="term" value="C:cytosol"/>
    <property type="evidence" value="ECO:0007669"/>
    <property type="project" value="TreeGrafter"/>
</dbReference>
<dbReference type="Gene3D" id="3.40.50.150">
    <property type="entry name" value="Vaccinia Virus protein VP39"/>
    <property type="match status" value="1"/>
</dbReference>
<dbReference type="PROSITE" id="PS51678">
    <property type="entry name" value="SAM_MT_PRMT"/>
    <property type="match status" value="1"/>
</dbReference>
<protein>
    <recommendedName>
        <fullName evidence="11">Protein arginine N-methyltransferase</fullName>
    </recommendedName>
</protein>
<keyword evidence="1 4" id="KW-0489">Methyltransferase</keyword>
<dbReference type="InterPro" id="IPR025799">
    <property type="entry name" value="Arg_MeTrfase"/>
</dbReference>
<feature type="compositionally biased region" description="Low complexity" evidence="5">
    <location>
        <begin position="613"/>
        <end position="629"/>
    </location>
</feature>
<dbReference type="Proteomes" id="UP000265663">
    <property type="component" value="Unassembled WGS sequence"/>
</dbReference>
<evidence type="ECO:0000256" key="1">
    <source>
        <dbReference type="ARBA" id="ARBA00022603"/>
    </source>
</evidence>
<feature type="domain" description="PRMT5 oligomerisation" evidence="8">
    <location>
        <begin position="833"/>
        <end position="1072"/>
    </location>
</feature>
<reference evidence="9 10" key="1">
    <citation type="journal article" date="2014" name="PLoS ONE">
        <title>De novo Genome Assembly of the Fungal Plant Pathogen Pyrenophora semeniperda.</title>
        <authorList>
            <person name="Soliai M.M."/>
            <person name="Meyer S.E."/>
            <person name="Udall J.A."/>
            <person name="Elzinga D.E."/>
            <person name="Hermansen R.A."/>
            <person name="Bodily P.M."/>
            <person name="Hart A.A."/>
            <person name="Coleman C.E."/>
        </authorList>
    </citation>
    <scope>NUCLEOTIDE SEQUENCE [LARGE SCALE GENOMIC DNA]</scope>
    <source>
        <strain evidence="9 10">CCB06</strain>
        <tissue evidence="9">Mycelium</tissue>
    </source>
</reference>
<sequence>MVLLKLCGIESSTHDDELEVRPPQHHLLQQTHQNIGSQGPLVGFIENNGAVAREVMVVHGLAQQHSVGHVFEDGTWSRLIFETDAVSNLLSQLDVHFLGHTLRHRHGGDTTRLRTRHHLRILLREIVEQHKLWNLRGLSGTRLTDKDENLRLLVELEELIALLVHGQVSSLLEDAHVLARERAAGKGIVGAIFSGIGLGSRRRMALEILQSAARAAVLALDGLVVIMVRQVRIRSWVHFGFAVEFCLYTLDASAVLIVVFALSHGRHDFVSMDYSEGMDDHASVFYIGQHESKRGLDVSPELVQHAQDLGYDMITSPITNDKFHTRVLGLLNAYTQTLAESQAQPLPLPLIPALDNLDTPLGPTDTISQLVTFSSSWIDLSSPDPLVAHLSRQVFHLEVAYAGFCGVTNLVVPGPRLAHGQAGVSQYARSIKEALSTGSYIQIHVQLPMDGKQPSSGDDDLGELARFARPEFEPSRQVKHINSWSSWDAWNTIRSICKYHNRLSIMLDLPRRLPSLAIQSRWFSEPVRLLNLLASSFLVNARQSHVLSKAHQVFIFRCFRLQRGPWLLISDTGPLPGIDDPDMIMSYSTGHLSPRTVEDAPSDMSSSLAPTPAEAAQLAQKASKKSSSSNDPTPHLSYLRYLQRNQPTKSQIERFGGGFQDYLQSPLQPLTDNLESITYEVFEKDPIKYAWYERAIAQALKDWQAERRSTSSDNGAVVIAVVGSGRGPLVTRALNASASSGVPVKVYAIEKNPNAYVLLKRHNLETWGGRVTVVKTDMRAWKGPAQADGTFGKVDILVSELLGSFADNELSPECLDGVQHVLNPDHGISIPSSYTAHFTPISTPKLWADLYNRSTNVDPNAFDIPWVVMLTQFDYLSVEDAQDTLASQQLSNGTKMQNFNLEPPLKPNVQTAWEFTHPLPPSVLAQSSLRKGGSAVGGGGGFVGGDGANEHNLRYCKIAFPIQEPGECHGLGAYFETVLYSGSEGPVELSTNPVTMEQKSKDMISWFPILFPLKVPMTLPANSEVEVSFWRQTDDRKVWYEWLVESYMMMNGQRIRLGVSDLHSSKSNGCMM</sequence>
<dbReference type="Pfam" id="PF17285">
    <property type="entry name" value="PRMT5_TIM"/>
    <property type="match status" value="1"/>
</dbReference>
<dbReference type="FunFam" id="3.40.50.150:FF:000149">
    <property type="entry name" value="Protein arginine N-methyltransferase"/>
    <property type="match status" value="1"/>
</dbReference>
<dbReference type="OrthoDB" id="1368803at2759"/>
<dbReference type="EMBL" id="KE747817">
    <property type="protein sequence ID" value="RMZ69145.1"/>
    <property type="molecule type" value="Genomic_DNA"/>
</dbReference>
<dbReference type="InterPro" id="IPR035075">
    <property type="entry name" value="PRMT5"/>
</dbReference>
<evidence type="ECO:0000256" key="4">
    <source>
        <dbReference type="PROSITE-ProRule" id="PRU01015"/>
    </source>
</evidence>
<organism evidence="9 10">
    <name type="scientific">Pyrenophora seminiperda CCB06</name>
    <dbReference type="NCBI Taxonomy" id="1302712"/>
    <lineage>
        <taxon>Eukaryota</taxon>
        <taxon>Fungi</taxon>
        <taxon>Dikarya</taxon>
        <taxon>Ascomycota</taxon>
        <taxon>Pezizomycotina</taxon>
        <taxon>Dothideomycetes</taxon>
        <taxon>Pleosporomycetidae</taxon>
        <taxon>Pleosporales</taxon>
        <taxon>Pleosporineae</taxon>
        <taxon>Pleosporaceae</taxon>
        <taxon>Pyrenophora</taxon>
    </lineage>
</organism>
<dbReference type="InterPro" id="IPR035248">
    <property type="entry name" value="PRMT5_C"/>
</dbReference>
<keyword evidence="3 4" id="KW-0949">S-adenosyl-L-methionine</keyword>
<gene>
    <name evidence="9" type="ORF">GMOD_00003070</name>
</gene>
<dbReference type="Pfam" id="PF05185">
    <property type="entry name" value="PRMT5"/>
    <property type="match status" value="1"/>
</dbReference>
<dbReference type="PANTHER" id="PTHR10738:SF0">
    <property type="entry name" value="PROTEIN ARGININE N-METHYLTRANSFERASE 5"/>
    <property type="match status" value="1"/>
</dbReference>